<dbReference type="PANTHER" id="PTHR12411">
    <property type="entry name" value="CYSTEINE PROTEASE FAMILY C1-RELATED"/>
    <property type="match status" value="1"/>
</dbReference>
<evidence type="ECO:0000256" key="1">
    <source>
        <dbReference type="ARBA" id="ARBA00008455"/>
    </source>
</evidence>
<dbReference type="InterPro" id="IPR000169">
    <property type="entry name" value="Pept_cys_AS"/>
</dbReference>
<keyword evidence="2" id="KW-0645">Protease</keyword>
<dbReference type="InterPro" id="IPR013128">
    <property type="entry name" value="Peptidase_C1A"/>
</dbReference>
<dbReference type="InterPro" id="IPR025661">
    <property type="entry name" value="Pept_asp_AS"/>
</dbReference>
<proteinExistence type="inferred from homology"/>
<dbReference type="PROSITE" id="PS00139">
    <property type="entry name" value="THIOL_PROTEASE_CYS"/>
    <property type="match status" value="1"/>
</dbReference>
<dbReference type="Gene3D" id="3.90.70.10">
    <property type="entry name" value="Cysteine proteinases"/>
    <property type="match status" value="2"/>
</dbReference>
<gene>
    <name evidence="6" type="ORF">IPOD504_LOCUS5435</name>
</gene>
<dbReference type="PROSITE" id="PS00640">
    <property type="entry name" value="THIOL_PROTEASE_ASN"/>
    <property type="match status" value="1"/>
</dbReference>
<accession>A0ABN8I4B4</accession>
<dbReference type="EMBL" id="OW152829">
    <property type="protein sequence ID" value="CAH2046660.1"/>
    <property type="molecule type" value="Genomic_DNA"/>
</dbReference>
<evidence type="ECO:0000313" key="6">
    <source>
        <dbReference type="EMBL" id="CAH2046660.1"/>
    </source>
</evidence>
<organism evidence="6 7">
    <name type="scientific">Iphiclides podalirius</name>
    <name type="common">scarce swallowtail</name>
    <dbReference type="NCBI Taxonomy" id="110791"/>
    <lineage>
        <taxon>Eukaryota</taxon>
        <taxon>Metazoa</taxon>
        <taxon>Ecdysozoa</taxon>
        <taxon>Arthropoda</taxon>
        <taxon>Hexapoda</taxon>
        <taxon>Insecta</taxon>
        <taxon>Pterygota</taxon>
        <taxon>Neoptera</taxon>
        <taxon>Endopterygota</taxon>
        <taxon>Lepidoptera</taxon>
        <taxon>Glossata</taxon>
        <taxon>Ditrysia</taxon>
        <taxon>Papilionoidea</taxon>
        <taxon>Papilionidae</taxon>
        <taxon>Papilioninae</taxon>
        <taxon>Iphiclides</taxon>
    </lineage>
</organism>
<evidence type="ECO:0000256" key="3">
    <source>
        <dbReference type="ARBA" id="ARBA00022801"/>
    </source>
</evidence>
<comment type="similarity">
    <text evidence="1">Belongs to the peptidase C1 family.</text>
</comment>
<feature type="non-terminal residue" evidence="6">
    <location>
        <position position="1"/>
    </location>
</feature>
<sequence length="111" mass="12309">MESRQNQALHPEGSEYRGATFLPAANVQYPDQVDWRKQGAVTDVKDQGRCGSCWAFSSVLVVGYGTDEKGGDYWLVKNSWGLSWGEQGYIKMARNRNNNCGIASIASYPLV</sequence>
<dbReference type="Pfam" id="PF00112">
    <property type="entry name" value="Peptidase_C1"/>
    <property type="match status" value="1"/>
</dbReference>
<evidence type="ECO:0000256" key="2">
    <source>
        <dbReference type="ARBA" id="ARBA00022670"/>
    </source>
</evidence>
<protein>
    <recommendedName>
        <fullName evidence="5">Peptidase C1A papain C-terminal domain-containing protein</fullName>
    </recommendedName>
</protein>
<evidence type="ECO:0000259" key="5">
    <source>
        <dbReference type="SMART" id="SM00645"/>
    </source>
</evidence>
<name>A0ABN8I4B4_9NEOP</name>
<dbReference type="InterPro" id="IPR038765">
    <property type="entry name" value="Papain-like_cys_pep_sf"/>
</dbReference>
<dbReference type="SMART" id="SM00645">
    <property type="entry name" value="Pept_C1"/>
    <property type="match status" value="1"/>
</dbReference>
<dbReference type="Proteomes" id="UP000837857">
    <property type="component" value="Chromosome 17"/>
</dbReference>
<evidence type="ECO:0000313" key="7">
    <source>
        <dbReference type="Proteomes" id="UP000837857"/>
    </source>
</evidence>
<keyword evidence="4" id="KW-0788">Thiol protease</keyword>
<keyword evidence="3" id="KW-0378">Hydrolase</keyword>
<dbReference type="InterPro" id="IPR000668">
    <property type="entry name" value="Peptidase_C1A_C"/>
</dbReference>
<dbReference type="SUPFAM" id="SSF54001">
    <property type="entry name" value="Cysteine proteinases"/>
    <property type="match status" value="2"/>
</dbReference>
<evidence type="ECO:0000256" key="4">
    <source>
        <dbReference type="ARBA" id="ARBA00022807"/>
    </source>
</evidence>
<feature type="domain" description="Peptidase C1A papain C-terminal" evidence="5">
    <location>
        <begin position="29"/>
        <end position="110"/>
    </location>
</feature>
<reference evidence="6" key="1">
    <citation type="submission" date="2022-03" db="EMBL/GenBank/DDBJ databases">
        <authorList>
            <person name="Martin H S."/>
        </authorList>
    </citation>
    <scope>NUCLEOTIDE SEQUENCE</scope>
</reference>
<keyword evidence="7" id="KW-1185">Reference proteome</keyword>